<proteinExistence type="predicted"/>
<organism evidence="7 8">
    <name type="scientific">Paraglomus occultum</name>
    <dbReference type="NCBI Taxonomy" id="144539"/>
    <lineage>
        <taxon>Eukaryota</taxon>
        <taxon>Fungi</taxon>
        <taxon>Fungi incertae sedis</taxon>
        <taxon>Mucoromycota</taxon>
        <taxon>Glomeromycotina</taxon>
        <taxon>Glomeromycetes</taxon>
        <taxon>Paraglomerales</taxon>
        <taxon>Paraglomeraceae</taxon>
        <taxon>Paraglomus</taxon>
    </lineage>
</organism>
<keyword evidence="3" id="KW-0863">Zinc-finger</keyword>
<dbReference type="SUPFAM" id="SSF53098">
    <property type="entry name" value="Ribonuclease H-like"/>
    <property type="match status" value="1"/>
</dbReference>
<dbReference type="GO" id="GO:0005634">
    <property type="term" value="C:nucleus"/>
    <property type="evidence" value="ECO:0007669"/>
    <property type="project" value="UniProtKB-SubCell"/>
</dbReference>
<dbReference type="AlphaFoldDB" id="A0A9N8Z170"/>
<dbReference type="PANTHER" id="PTHR46481:SF10">
    <property type="entry name" value="ZINC FINGER BED DOMAIN-CONTAINING PROTEIN 39"/>
    <property type="match status" value="1"/>
</dbReference>
<comment type="caution">
    <text evidence="7">The sequence shown here is derived from an EMBL/GenBank/DDBJ whole genome shotgun (WGS) entry which is preliminary data.</text>
</comment>
<accession>A0A9N8Z170</accession>
<evidence type="ECO:0000256" key="3">
    <source>
        <dbReference type="ARBA" id="ARBA00022771"/>
    </source>
</evidence>
<dbReference type="InterPro" id="IPR052035">
    <property type="entry name" value="ZnF_BED_domain_contain"/>
</dbReference>
<feature type="non-terminal residue" evidence="7">
    <location>
        <position position="1"/>
    </location>
</feature>
<feature type="domain" description="HAT C-terminal dimerisation" evidence="6">
    <location>
        <begin position="150"/>
        <end position="231"/>
    </location>
</feature>
<evidence type="ECO:0000313" key="8">
    <source>
        <dbReference type="Proteomes" id="UP000789572"/>
    </source>
</evidence>
<evidence type="ECO:0000313" key="7">
    <source>
        <dbReference type="EMBL" id="CAG8469381.1"/>
    </source>
</evidence>
<evidence type="ECO:0000256" key="2">
    <source>
        <dbReference type="ARBA" id="ARBA00022723"/>
    </source>
</evidence>
<keyword evidence="5" id="KW-0539">Nucleus</keyword>
<dbReference type="GO" id="GO:0046983">
    <property type="term" value="F:protein dimerization activity"/>
    <property type="evidence" value="ECO:0007669"/>
    <property type="project" value="InterPro"/>
</dbReference>
<evidence type="ECO:0000256" key="4">
    <source>
        <dbReference type="ARBA" id="ARBA00022833"/>
    </source>
</evidence>
<gene>
    <name evidence="7" type="ORF">POCULU_LOCUS962</name>
</gene>
<dbReference type="Pfam" id="PF05699">
    <property type="entry name" value="Dimer_Tnp_hAT"/>
    <property type="match status" value="1"/>
</dbReference>
<dbReference type="PANTHER" id="PTHR46481">
    <property type="entry name" value="ZINC FINGER BED DOMAIN-CONTAINING PROTEIN 4"/>
    <property type="match status" value="1"/>
</dbReference>
<comment type="subcellular location">
    <subcellularLocation>
        <location evidence="1">Nucleus</location>
    </subcellularLocation>
</comment>
<dbReference type="Proteomes" id="UP000789572">
    <property type="component" value="Unassembled WGS sequence"/>
</dbReference>
<reference evidence="7" key="1">
    <citation type="submission" date="2021-06" db="EMBL/GenBank/DDBJ databases">
        <authorList>
            <person name="Kallberg Y."/>
            <person name="Tangrot J."/>
            <person name="Rosling A."/>
        </authorList>
    </citation>
    <scope>NUCLEOTIDE SEQUENCE</scope>
    <source>
        <strain evidence="7">IA702</strain>
    </source>
</reference>
<evidence type="ECO:0000256" key="1">
    <source>
        <dbReference type="ARBA" id="ARBA00004123"/>
    </source>
</evidence>
<keyword evidence="2" id="KW-0479">Metal-binding</keyword>
<keyword evidence="8" id="KW-1185">Reference proteome</keyword>
<protein>
    <submittedName>
        <fullName evidence="7">5999_t:CDS:1</fullName>
    </submittedName>
</protein>
<dbReference type="EMBL" id="CAJVPJ010000062">
    <property type="protein sequence ID" value="CAG8469381.1"/>
    <property type="molecule type" value="Genomic_DNA"/>
</dbReference>
<evidence type="ECO:0000259" key="6">
    <source>
        <dbReference type="Pfam" id="PF05699"/>
    </source>
</evidence>
<sequence length="234" mass="26626">MLVCGRTLAKELEDEFDNFFAHYQCAAHVLNLAVQEGLQQDIYDIIVLLELIKWATLFLSTSKYPTQEEQEQVKATILELTSYCGSSPYNMDESINDDNIDVRNYFRQLRQRNSSINTHSGSVVLSNHNTGITTTSNNNSANEQQLIMSELTRYLSAPLEDKVDPLLWWYTNSQKNVYPILSLMAQDYLSVQATIVASEQTFSIAGQVITSQRNRLDPDTARATLCLRSWILNN</sequence>
<dbReference type="OrthoDB" id="2443045at2759"/>
<dbReference type="InterPro" id="IPR008906">
    <property type="entry name" value="HATC_C_dom"/>
</dbReference>
<keyword evidence="4" id="KW-0862">Zinc</keyword>
<dbReference type="GO" id="GO:0008270">
    <property type="term" value="F:zinc ion binding"/>
    <property type="evidence" value="ECO:0007669"/>
    <property type="project" value="UniProtKB-KW"/>
</dbReference>
<name>A0A9N8Z170_9GLOM</name>
<dbReference type="InterPro" id="IPR012337">
    <property type="entry name" value="RNaseH-like_sf"/>
</dbReference>
<evidence type="ECO:0000256" key="5">
    <source>
        <dbReference type="ARBA" id="ARBA00023242"/>
    </source>
</evidence>